<proteinExistence type="predicted"/>
<dbReference type="OrthoDB" id="9784574at2"/>
<dbReference type="Pfam" id="PF00535">
    <property type="entry name" value="Glycos_transf_2"/>
    <property type="match status" value="1"/>
</dbReference>
<dbReference type="InterPro" id="IPR050834">
    <property type="entry name" value="Glycosyltransf_2"/>
</dbReference>
<dbReference type="Proteomes" id="UP000324974">
    <property type="component" value="Chromosome"/>
</dbReference>
<dbReference type="AlphaFoldDB" id="A0A5C1ACR6"/>
<name>A0A5C1ACR6_9BACT</name>
<dbReference type="InterPro" id="IPR001173">
    <property type="entry name" value="Glyco_trans_2-like"/>
</dbReference>
<protein>
    <submittedName>
        <fullName evidence="2">GT2 family glycosyltransferase</fullName>
    </submittedName>
</protein>
<dbReference type="InterPro" id="IPR029044">
    <property type="entry name" value="Nucleotide-diphossugar_trans"/>
</dbReference>
<keyword evidence="2" id="KW-0808">Transferase</keyword>
<evidence type="ECO:0000259" key="1">
    <source>
        <dbReference type="Pfam" id="PF00535"/>
    </source>
</evidence>
<reference evidence="3" key="1">
    <citation type="submission" date="2019-08" db="EMBL/GenBank/DDBJ databases">
        <title>Limnoglobus roseus gen. nov., sp. nov., a novel freshwater planctomycete with a giant genome from the family Gemmataceae.</title>
        <authorList>
            <person name="Kulichevskaya I.S."/>
            <person name="Naumoff D.G."/>
            <person name="Miroshnikov K."/>
            <person name="Ivanova A."/>
            <person name="Philippov D.A."/>
            <person name="Hakobyan A."/>
            <person name="Rijpstra I.C."/>
            <person name="Sinninghe Damste J.S."/>
            <person name="Liesack W."/>
            <person name="Dedysh S.N."/>
        </authorList>
    </citation>
    <scope>NUCLEOTIDE SEQUENCE [LARGE SCALE GENOMIC DNA]</scope>
    <source>
        <strain evidence="3">PX52</strain>
    </source>
</reference>
<dbReference type="PANTHER" id="PTHR43685">
    <property type="entry name" value="GLYCOSYLTRANSFERASE"/>
    <property type="match status" value="1"/>
</dbReference>
<dbReference type="Gene3D" id="3.90.550.10">
    <property type="entry name" value="Spore Coat Polysaccharide Biosynthesis Protein SpsA, Chain A"/>
    <property type="match status" value="1"/>
</dbReference>
<dbReference type="RefSeq" id="WP_149110364.1">
    <property type="nucleotide sequence ID" value="NZ_CP042425.1"/>
</dbReference>
<feature type="domain" description="Glycosyltransferase 2-like" evidence="1">
    <location>
        <begin position="5"/>
        <end position="137"/>
    </location>
</feature>
<dbReference type="SUPFAM" id="SSF53448">
    <property type="entry name" value="Nucleotide-diphospho-sugar transferases"/>
    <property type="match status" value="1"/>
</dbReference>
<gene>
    <name evidence="2" type="ORF">PX52LOC_02487</name>
</gene>
<accession>A0A5C1ACR6</accession>
<evidence type="ECO:0000313" key="3">
    <source>
        <dbReference type="Proteomes" id="UP000324974"/>
    </source>
</evidence>
<organism evidence="2 3">
    <name type="scientific">Limnoglobus roseus</name>
    <dbReference type="NCBI Taxonomy" id="2598579"/>
    <lineage>
        <taxon>Bacteria</taxon>
        <taxon>Pseudomonadati</taxon>
        <taxon>Planctomycetota</taxon>
        <taxon>Planctomycetia</taxon>
        <taxon>Gemmatales</taxon>
        <taxon>Gemmataceae</taxon>
        <taxon>Limnoglobus</taxon>
    </lineage>
</organism>
<evidence type="ECO:0000313" key="2">
    <source>
        <dbReference type="EMBL" id="QEL15562.1"/>
    </source>
</evidence>
<dbReference type="PANTHER" id="PTHR43685:SF11">
    <property type="entry name" value="GLYCOSYLTRANSFERASE TAGX-RELATED"/>
    <property type="match status" value="1"/>
</dbReference>
<keyword evidence="3" id="KW-1185">Reference proteome</keyword>
<dbReference type="EMBL" id="CP042425">
    <property type="protein sequence ID" value="QEL15562.1"/>
    <property type="molecule type" value="Genomic_DNA"/>
</dbReference>
<dbReference type="GO" id="GO:0016740">
    <property type="term" value="F:transferase activity"/>
    <property type="evidence" value="ECO:0007669"/>
    <property type="project" value="UniProtKB-KW"/>
</dbReference>
<dbReference type="KEGG" id="lrs:PX52LOC_02487"/>
<sequence>MPIVSIVIPLYNAAAYIGEAVAGVRRQTFADWELIVVDDGSTDDSAAAAERAADGLGDRFRLVRKANGGEPSARNAGIAVARGAWIANTDADDWWEPTKLEKQLAAAADPDTVLVHTGVVHHNPDGSETRLDMAGAARRVGRCTAALLEPHSICHPSVLVRKTALDRIGGYDAGYRQACDIDLYFRLSAVGGFAFVPEYLTHYRIHAGQLSRSPVEQIRAHHRIVRRFFENHPAELAAVGPPHVEAALAGHVATKLESLYWQRNLPAFRDLLAFADESKLDSPAIGGWRSRARWPDWTVRLKDRLVGRPVGAAG</sequence>